<accession>H5U6D3</accession>
<proteinExistence type="predicted"/>
<dbReference type="InterPro" id="IPR001173">
    <property type="entry name" value="Glyco_trans_2-like"/>
</dbReference>
<dbReference type="SUPFAM" id="SSF53448">
    <property type="entry name" value="Nucleotide-diphospho-sugar transferases"/>
    <property type="match status" value="1"/>
</dbReference>
<dbReference type="EMBL" id="BAFC01000123">
    <property type="protein sequence ID" value="GAB41291.1"/>
    <property type="molecule type" value="Genomic_DNA"/>
</dbReference>
<evidence type="ECO:0000313" key="4">
    <source>
        <dbReference type="Proteomes" id="UP000005845"/>
    </source>
</evidence>
<sequence length="234" mass="25671">MTSAELPGPVKATRSGRGASTGRNAGTRLVTAPIVAYPDDNCWYRPDTLEAATRLLETDTELAGVSGMQVTADGRPSMQRWLRRPTTVSRLNFPRTSIASTIFLRTATLPSRAPFDESIGVGSPGLRGAGEESDLVLRLIAAGHTLSYDPSIHILQDDDRHAITEAFVDKMFKYGVGNGHLWRRHRLSVAQFGYHGARKIVGSVVRDIRGNRIHARADVAYLRGELVGYFGRDR</sequence>
<gene>
    <name evidence="3" type="ORF">GOSPT_125_00580</name>
</gene>
<dbReference type="Gene3D" id="3.90.550.10">
    <property type="entry name" value="Spore Coat Polysaccharide Biosynthesis Protein SpsA, Chain A"/>
    <property type="match status" value="1"/>
</dbReference>
<dbReference type="AlphaFoldDB" id="H5U6D3"/>
<name>H5U6D3_9ACTN</name>
<feature type="domain" description="Glycosyltransferase 2-like" evidence="2">
    <location>
        <begin position="13"/>
        <end position="87"/>
    </location>
</feature>
<feature type="region of interest" description="Disordered" evidence="1">
    <location>
        <begin position="1"/>
        <end position="25"/>
    </location>
</feature>
<protein>
    <recommendedName>
        <fullName evidence="2">Glycosyltransferase 2-like domain-containing protein</fullName>
    </recommendedName>
</protein>
<keyword evidence="4" id="KW-1185">Reference proteome</keyword>
<reference evidence="3 4" key="1">
    <citation type="submission" date="2012-02" db="EMBL/GenBank/DDBJ databases">
        <title>Whole genome shotgun sequence of Gordonia sputi NBRC 100414.</title>
        <authorList>
            <person name="Yoshida I."/>
            <person name="Hosoyama A."/>
            <person name="Tsuchikane K."/>
            <person name="Katsumata H."/>
            <person name="Yamazaki S."/>
            <person name="Fujita N."/>
        </authorList>
    </citation>
    <scope>NUCLEOTIDE SEQUENCE [LARGE SCALE GENOMIC DNA]</scope>
    <source>
        <strain evidence="3 4">NBRC 100414</strain>
    </source>
</reference>
<dbReference type="Proteomes" id="UP000005845">
    <property type="component" value="Unassembled WGS sequence"/>
</dbReference>
<evidence type="ECO:0000256" key="1">
    <source>
        <dbReference type="SAM" id="MobiDB-lite"/>
    </source>
</evidence>
<comment type="caution">
    <text evidence="3">The sequence shown here is derived from an EMBL/GenBank/DDBJ whole genome shotgun (WGS) entry which is preliminary data.</text>
</comment>
<organism evidence="3 4">
    <name type="scientific">Gordonia sputi NBRC 100414</name>
    <dbReference type="NCBI Taxonomy" id="1089453"/>
    <lineage>
        <taxon>Bacteria</taxon>
        <taxon>Bacillati</taxon>
        <taxon>Actinomycetota</taxon>
        <taxon>Actinomycetes</taxon>
        <taxon>Mycobacteriales</taxon>
        <taxon>Gordoniaceae</taxon>
        <taxon>Gordonia</taxon>
    </lineage>
</organism>
<dbReference type="Pfam" id="PF00535">
    <property type="entry name" value="Glycos_transf_2"/>
    <property type="match status" value="1"/>
</dbReference>
<dbReference type="eggNOG" id="COG1216">
    <property type="taxonomic scope" value="Bacteria"/>
</dbReference>
<evidence type="ECO:0000313" key="3">
    <source>
        <dbReference type="EMBL" id="GAB41291.1"/>
    </source>
</evidence>
<evidence type="ECO:0000259" key="2">
    <source>
        <dbReference type="Pfam" id="PF00535"/>
    </source>
</evidence>
<dbReference type="InterPro" id="IPR029044">
    <property type="entry name" value="Nucleotide-diphossugar_trans"/>
</dbReference>